<evidence type="ECO:0000256" key="1">
    <source>
        <dbReference type="ARBA" id="ARBA00004651"/>
    </source>
</evidence>
<proteinExistence type="inferred from homology"/>
<dbReference type="KEGG" id="xoo:XOO0081"/>
<dbReference type="STRING" id="291331.XOO0081"/>
<feature type="transmembrane region" description="Helical" evidence="7">
    <location>
        <begin position="21"/>
        <end position="44"/>
    </location>
</feature>
<dbReference type="PANTHER" id="PTHR30587:SF2">
    <property type="entry name" value="SURFACE PRESENTATION OF ANTIGENS PROTEIN SPAP"/>
    <property type="match status" value="1"/>
</dbReference>
<comment type="similarity">
    <text evidence="2 7">Belongs to the FliP/MopC/SpaP family.</text>
</comment>
<evidence type="ECO:0000313" key="9">
    <source>
        <dbReference type="Proteomes" id="UP000006735"/>
    </source>
</evidence>
<dbReference type="NCBIfam" id="NF009438">
    <property type="entry name" value="PRK12797.1"/>
    <property type="match status" value="1"/>
</dbReference>
<keyword evidence="4 7" id="KW-0812">Transmembrane</keyword>
<dbReference type="Proteomes" id="UP000006735">
    <property type="component" value="Chromosome"/>
</dbReference>
<evidence type="ECO:0000256" key="4">
    <source>
        <dbReference type="ARBA" id="ARBA00022692"/>
    </source>
</evidence>
<protein>
    <submittedName>
        <fullName evidence="8">HrpD2</fullName>
    </submittedName>
</protein>
<dbReference type="AlphaFoldDB" id="Q5H6T5"/>
<dbReference type="InterPro" id="IPR005773">
    <property type="entry name" value="T3SS_YscR-like"/>
</dbReference>
<dbReference type="PANTHER" id="PTHR30587">
    <property type="entry name" value="FLAGELLAR BIOSYNTHETIC PROTEIN FLIP"/>
    <property type="match status" value="1"/>
</dbReference>
<dbReference type="PRINTS" id="PR01302">
    <property type="entry name" value="TYPE3IMPPROT"/>
</dbReference>
<sequence>MVCRSSACRRARMQMPDVGSLLLVVIMLGLLPFAAMVVTSYTKIVVVLGLLRNAIGVQQVPPNMVLNGVALLVSCFVMAPVGMEAFKAAQNYGAGSDNSRIVVLLDACREPFRQFLLKHTPEREKAFFMRSAQQIWPKDKATTLKSDDLLILAPAFTLSELTEAFRIGFLLYLVFIVIDLVVANALMAMGLSQVTPTNVAIPFKLLLFVAMDGWSMLIHGLVLSYR</sequence>
<gene>
    <name evidence="8" type="primary">hrcR</name>
    <name evidence="8" type="ordered locus">XOO0081</name>
</gene>
<evidence type="ECO:0000256" key="5">
    <source>
        <dbReference type="ARBA" id="ARBA00022989"/>
    </source>
</evidence>
<comment type="subcellular location">
    <subcellularLocation>
        <location evidence="1">Cell membrane</location>
        <topology evidence="1">Multi-pass membrane protein</topology>
    </subcellularLocation>
</comment>
<reference evidence="8 9" key="1">
    <citation type="journal article" date="2005" name="Nucleic Acids Res.">
        <title>The genome sequence of Xanthomonas oryzae pathovar oryzae KACC10331, the bacterial blight pathogen of rice.</title>
        <authorList>
            <person name="Lee B.M."/>
            <person name="Park Y.J."/>
            <person name="Park D.S."/>
            <person name="Kang H.W."/>
            <person name="Kim J.G."/>
            <person name="Song E.S."/>
            <person name="Park I.C."/>
            <person name="Yoon U.H."/>
            <person name="Hahn J.H."/>
            <person name="Koo B.S."/>
            <person name="Lee G.B."/>
            <person name="Kim H."/>
            <person name="Park H.S."/>
            <person name="Yoon K.O."/>
            <person name="Kim J.H."/>
            <person name="Jung C.H."/>
            <person name="Koh N.H."/>
            <person name="Seo J.S."/>
            <person name="Go S.J."/>
        </authorList>
    </citation>
    <scope>NUCLEOTIDE SEQUENCE [LARGE SCALE GENOMIC DNA]</scope>
    <source>
        <strain evidence="9">KACC10331 / KXO85</strain>
    </source>
</reference>
<accession>Q5H6T5</accession>
<dbReference type="EMBL" id="AE013598">
    <property type="protein sequence ID" value="AAW73335.1"/>
    <property type="molecule type" value="Genomic_DNA"/>
</dbReference>
<keyword evidence="5 7" id="KW-1133">Transmembrane helix</keyword>
<dbReference type="PROSITE" id="PS01061">
    <property type="entry name" value="FLIP_2"/>
    <property type="match status" value="1"/>
</dbReference>
<evidence type="ECO:0000256" key="2">
    <source>
        <dbReference type="ARBA" id="ARBA00006257"/>
    </source>
</evidence>
<feature type="transmembrane region" description="Helical" evidence="7">
    <location>
        <begin position="64"/>
        <end position="83"/>
    </location>
</feature>
<dbReference type="GO" id="GO:0009306">
    <property type="term" value="P:protein secretion"/>
    <property type="evidence" value="ECO:0007669"/>
    <property type="project" value="UniProtKB-UniRule"/>
</dbReference>
<evidence type="ECO:0000256" key="7">
    <source>
        <dbReference type="RuleBase" id="RU362070"/>
    </source>
</evidence>
<dbReference type="PROSITE" id="PS01060">
    <property type="entry name" value="FLIP_1"/>
    <property type="match status" value="1"/>
</dbReference>
<dbReference type="HOGENOM" id="CLU_042028_2_0_6"/>
<dbReference type="NCBIfam" id="TIGR01102">
    <property type="entry name" value="yscR"/>
    <property type="match status" value="1"/>
</dbReference>
<keyword evidence="3 7" id="KW-1003">Cell membrane</keyword>
<evidence type="ECO:0000313" key="8">
    <source>
        <dbReference type="EMBL" id="AAW73335.1"/>
    </source>
</evidence>
<evidence type="ECO:0000256" key="6">
    <source>
        <dbReference type="ARBA" id="ARBA00023136"/>
    </source>
</evidence>
<feature type="transmembrane region" description="Helical" evidence="7">
    <location>
        <begin position="203"/>
        <end position="225"/>
    </location>
</feature>
<dbReference type="Pfam" id="PF00813">
    <property type="entry name" value="FliP"/>
    <property type="match status" value="1"/>
</dbReference>
<dbReference type="GO" id="GO:0005886">
    <property type="term" value="C:plasma membrane"/>
    <property type="evidence" value="ECO:0007669"/>
    <property type="project" value="UniProtKB-SubCell"/>
</dbReference>
<feature type="transmembrane region" description="Helical" evidence="7">
    <location>
        <begin position="169"/>
        <end position="191"/>
    </location>
</feature>
<evidence type="ECO:0000256" key="3">
    <source>
        <dbReference type="ARBA" id="ARBA00022475"/>
    </source>
</evidence>
<organism evidence="8 9">
    <name type="scientific">Xanthomonas oryzae pv. oryzae (strain KACC10331 / KXO85)</name>
    <dbReference type="NCBI Taxonomy" id="291331"/>
    <lineage>
        <taxon>Bacteria</taxon>
        <taxon>Pseudomonadati</taxon>
        <taxon>Pseudomonadota</taxon>
        <taxon>Gammaproteobacteria</taxon>
        <taxon>Lysobacterales</taxon>
        <taxon>Lysobacteraceae</taxon>
        <taxon>Xanthomonas</taxon>
    </lineage>
</organism>
<keyword evidence="9" id="KW-1185">Reference proteome</keyword>
<dbReference type="SMR" id="Q5H6T5"/>
<name>Q5H6T5_XANOR</name>
<keyword evidence="6 7" id="KW-0472">Membrane</keyword>
<dbReference type="InterPro" id="IPR005838">
    <property type="entry name" value="T3SS_IM_P"/>
</dbReference>